<proteinExistence type="predicted"/>
<reference evidence="1" key="1">
    <citation type="submission" date="2019-12" db="EMBL/GenBank/DDBJ databases">
        <title>Genome sequencing and annotation of Brassica cretica.</title>
        <authorList>
            <person name="Studholme D.J."/>
            <person name="Sarris P."/>
        </authorList>
    </citation>
    <scope>NUCLEOTIDE SEQUENCE</scope>
    <source>
        <strain evidence="1">PFS-109/04</strain>
        <tissue evidence="1">Leaf</tissue>
    </source>
</reference>
<comment type="caution">
    <text evidence="1">The sequence shown here is derived from an EMBL/GenBank/DDBJ whole genome shotgun (WGS) entry which is preliminary data.</text>
</comment>
<dbReference type="AlphaFoldDB" id="A0A8S9QIJ0"/>
<dbReference type="Proteomes" id="UP000712600">
    <property type="component" value="Unassembled WGS sequence"/>
</dbReference>
<evidence type="ECO:0000313" key="1">
    <source>
        <dbReference type="EMBL" id="KAF3542147.1"/>
    </source>
</evidence>
<sequence length="90" mass="9926">MTSTYFTALLMFLQTHDIRNNLHALGSYISRVSISGFPPTTPTHVSGDETSSMGVTDRVPPFPLWCAESECRSGSTMQVHDTRNCHSGSY</sequence>
<protein>
    <submittedName>
        <fullName evidence="1">Uncharacterized protein</fullName>
    </submittedName>
</protein>
<evidence type="ECO:0000313" key="2">
    <source>
        <dbReference type="Proteomes" id="UP000712600"/>
    </source>
</evidence>
<name>A0A8S9QIJ0_BRACR</name>
<accession>A0A8S9QIJ0</accession>
<dbReference type="EMBL" id="QGKX02001290">
    <property type="protein sequence ID" value="KAF3542147.1"/>
    <property type="molecule type" value="Genomic_DNA"/>
</dbReference>
<organism evidence="1 2">
    <name type="scientific">Brassica cretica</name>
    <name type="common">Mustard</name>
    <dbReference type="NCBI Taxonomy" id="69181"/>
    <lineage>
        <taxon>Eukaryota</taxon>
        <taxon>Viridiplantae</taxon>
        <taxon>Streptophyta</taxon>
        <taxon>Embryophyta</taxon>
        <taxon>Tracheophyta</taxon>
        <taxon>Spermatophyta</taxon>
        <taxon>Magnoliopsida</taxon>
        <taxon>eudicotyledons</taxon>
        <taxon>Gunneridae</taxon>
        <taxon>Pentapetalae</taxon>
        <taxon>rosids</taxon>
        <taxon>malvids</taxon>
        <taxon>Brassicales</taxon>
        <taxon>Brassicaceae</taxon>
        <taxon>Brassiceae</taxon>
        <taxon>Brassica</taxon>
    </lineage>
</organism>
<gene>
    <name evidence="1" type="ORF">F2Q69_00020539</name>
</gene>